<dbReference type="PANTHER" id="PTHR11601:SF34">
    <property type="entry name" value="CYSTEINE DESULFURASE"/>
    <property type="match status" value="1"/>
</dbReference>
<comment type="cofactor">
    <cofactor evidence="1">
        <name>pyridoxal 5'-phosphate</name>
        <dbReference type="ChEBI" id="CHEBI:597326"/>
    </cofactor>
</comment>
<dbReference type="InterPro" id="IPR000192">
    <property type="entry name" value="Aminotrans_V_dom"/>
</dbReference>
<evidence type="ECO:0000259" key="8">
    <source>
        <dbReference type="Pfam" id="PF00266"/>
    </source>
</evidence>
<evidence type="ECO:0000313" key="9">
    <source>
        <dbReference type="EMBL" id="GMI32127.1"/>
    </source>
</evidence>
<evidence type="ECO:0000256" key="5">
    <source>
        <dbReference type="ARBA" id="ARBA00022898"/>
    </source>
</evidence>
<keyword evidence="3" id="KW-0808">Transferase</keyword>
<name>A0ABQ6MTH9_9STRA</name>
<sequence length="406" mass="41718">MDGNGTTPLHPAVEAALIDAVRTCQANPSTPTPGGRKARRLIEEAEEKVKALFPIGGTPVFTGSGTESVSTAIHLALLLRPKTSTVPHVLCSCVDHPATYSTLRRLESLGEISLGVLPIGPGGTVPAAALLAAARAEPPALVCLIHAHNELGAVQDLGCLGELRRKAPGALVHVDASQSVGKTSLAPLASADLVTLTGHKQGAPKGISCLFISAGLTPSLHRIPPHGGILMCGGGQAGGLRSGTENVPYIHAFAKSLDVIGGREEGAMGFEALQEHHRAVCGAILSGLGDLKYGVNVGSDRAGASNVLSLSFEPVPSKVLVAALQERHGVTIAAGSACDAGGGGKPVASRTMKNLPGVSEGARLATVRISCGFWNTVEDGKRAGEAIRLEVRRLREEMNICRQANV</sequence>
<gene>
    <name evidence="9" type="ORF">TeGR_g15309</name>
</gene>
<evidence type="ECO:0000256" key="7">
    <source>
        <dbReference type="ARBA" id="ARBA00023014"/>
    </source>
</evidence>
<comment type="caution">
    <text evidence="9">The sequence shown here is derived from an EMBL/GenBank/DDBJ whole genome shotgun (WGS) entry which is preliminary data.</text>
</comment>
<evidence type="ECO:0000256" key="4">
    <source>
        <dbReference type="ARBA" id="ARBA00022723"/>
    </source>
</evidence>
<dbReference type="InterPro" id="IPR016454">
    <property type="entry name" value="Cysteine_dSase"/>
</dbReference>
<dbReference type="Gene3D" id="3.40.640.10">
    <property type="entry name" value="Type I PLP-dependent aspartate aminotransferase-like (Major domain)"/>
    <property type="match status" value="1"/>
</dbReference>
<dbReference type="InterPro" id="IPR015421">
    <property type="entry name" value="PyrdxlP-dep_Trfase_major"/>
</dbReference>
<evidence type="ECO:0000256" key="2">
    <source>
        <dbReference type="ARBA" id="ARBA00006490"/>
    </source>
</evidence>
<evidence type="ECO:0000256" key="3">
    <source>
        <dbReference type="ARBA" id="ARBA00022679"/>
    </source>
</evidence>
<keyword evidence="7" id="KW-0411">Iron-sulfur</keyword>
<evidence type="ECO:0000256" key="1">
    <source>
        <dbReference type="ARBA" id="ARBA00001933"/>
    </source>
</evidence>
<keyword evidence="4" id="KW-0479">Metal-binding</keyword>
<keyword evidence="6" id="KW-0408">Iron</keyword>
<accession>A0ABQ6MTH9</accession>
<reference evidence="9 10" key="1">
    <citation type="journal article" date="2023" name="Commun. Biol.">
        <title>Genome analysis of Parmales, the sister group of diatoms, reveals the evolutionary specialization of diatoms from phago-mixotrophs to photoautotrophs.</title>
        <authorList>
            <person name="Ban H."/>
            <person name="Sato S."/>
            <person name="Yoshikawa S."/>
            <person name="Yamada K."/>
            <person name="Nakamura Y."/>
            <person name="Ichinomiya M."/>
            <person name="Sato N."/>
            <person name="Blanc-Mathieu R."/>
            <person name="Endo H."/>
            <person name="Kuwata A."/>
            <person name="Ogata H."/>
        </authorList>
    </citation>
    <scope>NUCLEOTIDE SEQUENCE [LARGE SCALE GENOMIC DNA]</scope>
</reference>
<dbReference type="PANTHER" id="PTHR11601">
    <property type="entry name" value="CYSTEINE DESULFURYLASE FAMILY MEMBER"/>
    <property type="match status" value="1"/>
</dbReference>
<keyword evidence="10" id="KW-1185">Reference proteome</keyword>
<dbReference type="InterPro" id="IPR015422">
    <property type="entry name" value="PyrdxlP-dep_Trfase_small"/>
</dbReference>
<organism evidence="9 10">
    <name type="scientific">Tetraparma gracilis</name>
    <dbReference type="NCBI Taxonomy" id="2962635"/>
    <lineage>
        <taxon>Eukaryota</taxon>
        <taxon>Sar</taxon>
        <taxon>Stramenopiles</taxon>
        <taxon>Ochrophyta</taxon>
        <taxon>Bolidophyceae</taxon>
        <taxon>Parmales</taxon>
        <taxon>Triparmaceae</taxon>
        <taxon>Tetraparma</taxon>
    </lineage>
</organism>
<dbReference type="Proteomes" id="UP001165060">
    <property type="component" value="Unassembled WGS sequence"/>
</dbReference>
<dbReference type="EMBL" id="BRYB01003179">
    <property type="protein sequence ID" value="GMI32127.1"/>
    <property type="molecule type" value="Genomic_DNA"/>
</dbReference>
<comment type="similarity">
    <text evidence="2">Belongs to the class-V pyridoxal-phosphate-dependent aminotransferase family. NifS/IscS subfamily.</text>
</comment>
<dbReference type="InterPro" id="IPR015424">
    <property type="entry name" value="PyrdxlP-dep_Trfase"/>
</dbReference>
<dbReference type="Pfam" id="PF00266">
    <property type="entry name" value="Aminotran_5"/>
    <property type="match status" value="1"/>
</dbReference>
<proteinExistence type="inferred from homology"/>
<dbReference type="Gene3D" id="1.10.260.50">
    <property type="match status" value="1"/>
</dbReference>
<dbReference type="PIRSF" id="PIRSF005572">
    <property type="entry name" value="NifS"/>
    <property type="match status" value="1"/>
</dbReference>
<evidence type="ECO:0000313" key="10">
    <source>
        <dbReference type="Proteomes" id="UP001165060"/>
    </source>
</evidence>
<dbReference type="Gene3D" id="3.90.1150.10">
    <property type="entry name" value="Aspartate Aminotransferase, domain 1"/>
    <property type="match status" value="1"/>
</dbReference>
<protein>
    <recommendedName>
        <fullName evidence="8">Aminotransferase class V domain-containing protein</fullName>
    </recommendedName>
</protein>
<keyword evidence="5" id="KW-0663">Pyridoxal phosphate</keyword>
<evidence type="ECO:0000256" key="6">
    <source>
        <dbReference type="ARBA" id="ARBA00023004"/>
    </source>
</evidence>
<feature type="domain" description="Aminotransferase class V" evidence="8">
    <location>
        <begin position="2"/>
        <end position="379"/>
    </location>
</feature>
<dbReference type="SUPFAM" id="SSF53383">
    <property type="entry name" value="PLP-dependent transferases"/>
    <property type="match status" value="1"/>
</dbReference>